<reference evidence="1 2" key="1">
    <citation type="submission" date="2019-02" db="EMBL/GenBank/DDBJ databases">
        <title>Deep-cultivation of Planctomycetes and their phenomic and genomic characterization uncovers novel biology.</title>
        <authorList>
            <person name="Wiegand S."/>
            <person name="Jogler M."/>
            <person name="Boedeker C."/>
            <person name="Pinto D."/>
            <person name="Vollmers J."/>
            <person name="Rivas-Marin E."/>
            <person name="Kohn T."/>
            <person name="Peeters S.H."/>
            <person name="Heuer A."/>
            <person name="Rast P."/>
            <person name="Oberbeckmann S."/>
            <person name="Bunk B."/>
            <person name="Jeske O."/>
            <person name="Meyerdierks A."/>
            <person name="Storesund J.E."/>
            <person name="Kallscheuer N."/>
            <person name="Luecker S."/>
            <person name="Lage O.M."/>
            <person name="Pohl T."/>
            <person name="Merkel B.J."/>
            <person name="Hornburger P."/>
            <person name="Mueller R.-W."/>
            <person name="Bruemmer F."/>
            <person name="Labrenz M."/>
            <person name="Spormann A.M."/>
            <person name="Op den Camp H."/>
            <person name="Overmann J."/>
            <person name="Amann R."/>
            <person name="Jetten M.S.M."/>
            <person name="Mascher T."/>
            <person name="Medema M.H."/>
            <person name="Devos D.P."/>
            <person name="Kaster A.-K."/>
            <person name="Ovreas L."/>
            <person name="Rohde M."/>
            <person name="Galperin M.Y."/>
            <person name="Jogler C."/>
        </authorList>
    </citation>
    <scope>NUCLEOTIDE SEQUENCE [LARGE SCALE GENOMIC DNA]</scope>
    <source>
        <strain evidence="1 2">Pan44</strain>
    </source>
</reference>
<dbReference type="KEGG" id="ccos:Pan44_42710"/>
<sequence>MQSLVKPAASRILSAAAVRISNDRASVANTVDRACAASPRIETRQRNGAISEIVITCGCGQQTVIECDYNDANRPKT</sequence>
<dbReference type="RefSeq" id="WP_145033334.1">
    <property type="nucleotide sequence ID" value="NZ_CP036271.1"/>
</dbReference>
<dbReference type="InParanoid" id="A0A517SJC1"/>
<evidence type="ECO:0000313" key="2">
    <source>
        <dbReference type="Proteomes" id="UP000315700"/>
    </source>
</evidence>
<dbReference type="AlphaFoldDB" id="A0A517SJC1"/>
<proteinExistence type="predicted"/>
<name>A0A517SJC1_9PLAN</name>
<organism evidence="1 2">
    <name type="scientific">Caulifigura coniformis</name>
    <dbReference type="NCBI Taxonomy" id="2527983"/>
    <lineage>
        <taxon>Bacteria</taxon>
        <taxon>Pseudomonadati</taxon>
        <taxon>Planctomycetota</taxon>
        <taxon>Planctomycetia</taxon>
        <taxon>Planctomycetales</taxon>
        <taxon>Planctomycetaceae</taxon>
        <taxon>Caulifigura</taxon>
    </lineage>
</organism>
<protein>
    <submittedName>
        <fullName evidence="1">Uncharacterized protein</fullName>
    </submittedName>
</protein>
<evidence type="ECO:0000313" key="1">
    <source>
        <dbReference type="EMBL" id="QDT56219.1"/>
    </source>
</evidence>
<dbReference type="EMBL" id="CP036271">
    <property type="protein sequence ID" value="QDT56219.1"/>
    <property type="molecule type" value="Genomic_DNA"/>
</dbReference>
<dbReference type="Proteomes" id="UP000315700">
    <property type="component" value="Chromosome"/>
</dbReference>
<keyword evidence="2" id="KW-1185">Reference proteome</keyword>
<gene>
    <name evidence="1" type="ORF">Pan44_42710</name>
</gene>
<accession>A0A517SJC1</accession>